<evidence type="ECO:0000256" key="5">
    <source>
        <dbReference type="ARBA" id="ARBA00022989"/>
    </source>
</evidence>
<keyword evidence="3 9" id="KW-0812">Transmembrane</keyword>
<sequence>MSYRGTKGTNNSYSSAPNMMYNSGQYLEQQNNTLADQLSNKVSALKSLTIQIGDEVRDQNRLLSDMDTEFDSSGSLLGSTMRRLGIVSKAGGHKLMCYLILFALFVFMIIWYLAR</sequence>
<dbReference type="SUPFAM" id="SSF58038">
    <property type="entry name" value="SNARE fusion complex"/>
    <property type="match status" value="1"/>
</dbReference>
<dbReference type="Proteomes" id="UP000887566">
    <property type="component" value="Unplaced"/>
</dbReference>
<evidence type="ECO:0000256" key="4">
    <source>
        <dbReference type="ARBA" id="ARBA00022927"/>
    </source>
</evidence>
<keyword evidence="2" id="KW-0813">Transport</keyword>
<dbReference type="PROSITE" id="PS50192">
    <property type="entry name" value="T_SNARE"/>
    <property type="match status" value="1"/>
</dbReference>
<evidence type="ECO:0000259" key="10">
    <source>
        <dbReference type="PROSITE" id="PS50192"/>
    </source>
</evidence>
<dbReference type="AlphaFoldDB" id="A0A914UIL4"/>
<dbReference type="SMART" id="SM00397">
    <property type="entry name" value="t_SNARE"/>
    <property type="match status" value="1"/>
</dbReference>
<keyword evidence="4" id="KW-0653">Protein transport</keyword>
<keyword evidence="5 9" id="KW-1133">Transmembrane helix</keyword>
<keyword evidence="6" id="KW-0333">Golgi apparatus</keyword>
<feature type="domain" description="T-SNARE coiled-coil homology" evidence="10">
    <location>
        <begin position="25"/>
        <end position="87"/>
    </location>
</feature>
<evidence type="ECO:0000313" key="11">
    <source>
        <dbReference type="Proteomes" id="UP000887566"/>
    </source>
</evidence>
<evidence type="ECO:0000256" key="8">
    <source>
        <dbReference type="ARBA" id="ARBA00046280"/>
    </source>
</evidence>
<protein>
    <submittedName>
        <fullName evidence="12">t-SNARE coiled-coil homology domain-containing protein</fullName>
    </submittedName>
</protein>
<organism evidence="11 12">
    <name type="scientific">Plectus sambesii</name>
    <dbReference type="NCBI Taxonomy" id="2011161"/>
    <lineage>
        <taxon>Eukaryota</taxon>
        <taxon>Metazoa</taxon>
        <taxon>Ecdysozoa</taxon>
        <taxon>Nematoda</taxon>
        <taxon>Chromadorea</taxon>
        <taxon>Plectida</taxon>
        <taxon>Plectina</taxon>
        <taxon>Plectoidea</taxon>
        <taxon>Plectidae</taxon>
        <taxon>Plectus</taxon>
    </lineage>
</organism>
<dbReference type="InterPro" id="IPR039899">
    <property type="entry name" value="BET1_SNARE"/>
</dbReference>
<evidence type="ECO:0000313" key="12">
    <source>
        <dbReference type="WBParaSite" id="PSAMB.scaffold1033size36900.g10421.t1"/>
    </source>
</evidence>
<dbReference type="CDD" id="cd15853">
    <property type="entry name" value="SNARE_Bet1"/>
    <property type="match status" value="1"/>
</dbReference>
<dbReference type="PANTHER" id="PTHR12791">
    <property type="entry name" value="GOLGI SNARE BET1-RELATED"/>
    <property type="match status" value="1"/>
</dbReference>
<reference evidence="12" key="1">
    <citation type="submission" date="2022-11" db="UniProtKB">
        <authorList>
            <consortium name="WormBaseParasite"/>
        </authorList>
    </citation>
    <scope>IDENTIFICATION</scope>
</reference>
<accession>A0A914UIL4</accession>
<evidence type="ECO:0000256" key="3">
    <source>
        <dbReference type="ARBA" id="ARBA00022692"/>
    </source>
</evidence>
<keyword evidence="7 9" id="KW-0472">Membrane</keyword>
<dbReference type="GO" id="GO:0000139">
    <property type="term" value="C:Golgi membrane"/>
    <property type="evidence" value="ECO:0007669"/>
    <property type="project" value="UniProtKB-SubCell"/>
</dbReference>
<comment type="subcellular location">
    <subcellularLocation>
        <location evidence="8">Endomembrane system</location>
        <topology evidence="8">Single-pass type IV membrane protein</topology>
    </subcellularLocation>
    <subcellularLocation>
        <location evidence="1">Golgi apparatus membrane</location>
    </subcellularLocation>
</comment>
<name>A0A914UIL4_9BILA</name>
<dbReference type="WBParaSite" id="PSAMB.scaffold1033size36900.g10421.t1">
    <property type="protein sequence ID" value="PSAMB.scaffold1033size36900.g10421.t1"/>
    <property type="gene ID" value="PSAMB.scaffold1033size36900.g10421"/>
</dbReference>
<dbReference type="GO" id="GO:0015031">
    <property type="term" value="P:protein transport"/>
    <property type="evidence" value="ECO:0007669"/>
    <property type="project" value="UniProtKB-KW"/>
</dbReference>
<proteinExistence type="predicted"/>
<keyword evidence="11" id="KW-1185">Reference proteome</keyword>
<feature type="transmembrane region" description="Helical" evidence="9">
    <location>
        <begin position="95"/>
        <end position="114"/>
    </location>
</feature>
<evidence type="ECO:0000256" key="6">
    <source>
        <dbReference type="ARBA" id="ARBA00023034"/>
    </source>
</evidence>
<evidence type="ECO:0000256" key="7">
    <source>
        <dbReference type="ARBA" id="ARBA00023136"/>
    </source>
</evidence>
<evidence type="ECO:0000256" key="1">
    <source>
        <dbReference type="ARBA" id="ARBA00004394"/>
    </source>
</evidence>
<dbReference type="InterPro" id="IPR000727">
    <property type="entry name" value="T_SNARE_dom"/>
</dbReference>
<dbReference type="Gene3D" id="1.20.5.110">
    <property type="match status" value="1"/>
</dbReference>
<evidence type="ECO:0000256" key="9">
    <source>
        <dbReference type="SAM" id="Phobius"/>
    </source>
</evidence>
<evidence type="ECO:0000256" key="2">
    <source>
        <dbReference type="ARBA" id="ARBA00022448"/>
    </source>
</evidence>